<comment type="catalytic activity">
    <reaction evidence="6 8 9">
        <text>an N-acyl-L-alpha-aminoacyl-tRNA + H2O = an N-acyl-L-amino acid + a tRNA + H(+)</text>
        <dbReference type="Rhea" id="RHEA:54448"/>
        <dbReference type="Rhea" id="RHEA-COMP:10123"/>
        <dbReference type="Rhea" id="RHEA-COMP:13883"/>
        <dbReference type="ChEBI" id="CHEBI:15377"/>
        <dbReference type="ChEBI" id="CHEBI:15378"/>
        <dbReference type="ChEBI" id="CHEBI:59874"/>
        <dbReference type="ChEBI" id="CHEBI:78442"/>
        <dbReference type="ChEBI" id="CHEBI:138191"/>
        <dbReference type="EC" id="3.1.1.29"/>
    </reaction>
</comment>
<dbReference type="GO" id="GO:0006515">
    <property type="term" value="P:protein quality control for misfolded or incompletely synthesized proteins"/>
    <property type="evidence" value="ECO:0007669"/>
    <property type="project" value="UniProtKB-UniRule"/>
</dbReference>
<dbReference type="CDD" id="cd00462">
    <property type="entry name" value="PTH"/>
    <property type="match status" value="1"/>
</dbReference>
<keyword evidence="3 8" id="KW-0378">Hydrolase</keyword>
<evidence type="ECO:0000313" key="12">
    <source>
        <dbReference type="Proteomes" id="UP000018466"/>
    </source>
</evidence>
<comment type="caution">
    <text evidence="11">The sequence shown here is derived from an EMBL/GenBank/DDBJ whole genome shotgun (WGS) entry which is preliminary data.</text>
</comment>
<name>A0AA36Y617_9FIRM</name>
<dbReference type="GO" id="GO:0005737">
    <property type="term" value="C:cytoplasm"/>
    <property type="evidence" value="ECO:0007669"/>
    <property type="project" value="UniProtKB-SubCell"/>
</dbReference>
<feature type="binding site" evidence="8">
    <location>
        <position position="66"/>
    </location>
    <ligand>
        <name>tRNA</name>
        <dbReference type="ChEBI" id="CHEBI:17843"/>
    </ligand>
</feature>
<comment type="subcellular location">
    <subcellularLocation>
        <location evidence="8">Cytoplasm</location>
    </subcellularLocation>
</comment>
<evidence type="ECO:0000256" key="3">
    <source>
        <dbReference type="ARBA" id="ARBA00022801"/>
    </source>
</evidence>
<dbReference type="PANTHER" id="PTHR17224">
    <property type="entry name" value="PEPTIDYL-TRNA HYDROLASE"/>
    <property type="match status" value="1"/>
</dbReference>
<protein>
    <recommendedName>
        <fullName evidence="7 8">Peptidyl-tRNA hydrolase</fullName>
        <shortName evidence="8">Pth</shortName>
        <ecNumber evidence="1 8">3.1.1.29</ecNumber>
    </recommendedName>
</protein>
<evidence type="ECO:0000256" key="7">
    <source>
        <dbReference type="ARBA" id="ARBA00050038"/>
    </source>
</evidence>
<dbReference type="InterPro" id="IPR036416">
    <property type="entry name" value="Pept_tRNA_hydro_sf"/>
</dbReference>
<evidence type="ECO:0000256" key="6">
    <source>
        <dbReference type="ARBA" id="ARBA00048707"/>
    </source>
</evidence>
<feature type="binding site" evidence="8">
    <location>
        <position position="112"/>
    </location>
    <ligand>
        <name>tRNA</name>
        <dbReference type="ChEBI" id="CHEBI:17843"/>
    </ligand>
</feature>
<dbReference type="GeneID" id="86940819"/>
<dbReference type="AlphaFoldDB" id="A0AA36Y617"/>
<evidence type="ECO:0000256" key="8">
    <source>
        <dbReference type="HAMAP-Rule" id="MF_00083"/>
    </source>
</evidence>
<comment type="function">
    <text evidence="8">Hydrolyzes ribosome-free peptidyl-tRNAs (with 1 or more amino acids incorporated), which drop off the ribosome during protein synthesis, or as a result of ribosome stalling.</text>
</comment>
<keyword evidence="12" id="KW-1185">Reference proteome</keyword>
<evidence type="ECO:0000256" key="1">
    <source>
        <dbReference type="ARBA" id="ARBA00013260"/>
    </source>
</evidence>
<dbReference type="RefSeq" id="WP_009532895.1">
    <property type="nucleotide sequence ID" value="NZ_CAJPPX010000018.1"/>
</dbReference>
<evidence type="ECO:0000256" key="5">
    <source>
        <dbReference type="ARBA" id="ARBA00038063"/>
    </source>
</evidence>
<dbReference type="Gene3D" id="3.40.50.1470">
    <property type="entry name" value="Peptidyl-tRNA hydrolase"/>
    <property type="match status" value="1"/>
</dbReference>
<evidence type="ECO:0000313" key="11">
    <source>
        <dbReference type="EMBL" id="EHO17463.1"/>
    </source>
</evidence>
<dbReference type="Pfam" id="PF01195">
    <property type="entry name" value="Pept_tRNA_hydro"/>
    <property type="match status" value="1"/>
</dbReference>
<dbReference type="PROSITE" id="PS01195">
    <property type="entry name" value="PEPT_TRNA_HYDROL_1"/>
    <property type="match status" value="1"/>
</dbReference>
<dbReference type="InterPro" id="IPR018171">
    <property type="entry name" value="Pept_tRNA_hydro_CS"/>
</dbReference>
<feature type="site" description="Discriminates between blocked and unblocked aminoacyl-tRNA" evidence="8">
    <location>
        <position position="9"/>
    </location>
</feature>
<feature type="binding site" evidence="8">
    <location>
        <position position="14"/>
    </location>
    <ligand>
        <name>tRNA</name>
        <dbReference type="ChEBI" id="CHEBI:17843"/>
    </ligand>
</feature>
<dbReference type="InterPro" id="IPR001328">
    <property type="entry name" value="Pept_tRNA_hydro"/>
</dbReference>
<proteinExistence type="inferred from homology"/>
<dbReference type="NCBIfam" id="TIGR00447">
    <property type="entry name" value="pth"/>
    <property type="match status" value="1"/>
</dbReference>
<reference evidence="11 12" key="1">
    <citation type="submission" date="2011-10" db="EMBL/GenBank/DDBJ databases">
        <title>The Genome Sequence of Lachnospiraceae bacterium ACC2.</title>
        <authorList>
            <consortium name="The Broad Institute Genome Sequencing Platform"/>
            <person name="Earl A."/>
            <person name="Ward D."/>
            <person name="Feldgarden M."/>
            <person name="Gevers D."/>
            <person name="Sizova M."/>
            <person name="Hazen A."/>
            <person name="Epstein S."/>
            <person name="Young S.K."/>
            <person name="Zeng Q."/>
            <person name="Gargeya S."/>
            <person name="Fitzgerald M."/>
            <person name="Haas B."/>
            <person name="Abouelleil A."/>
            <person name="Alvarado L."/>
            <person name="Arachchi H.M."/>
            <person name="Berlin A."/>
            <person name="Brown A."/>
            <person name="Chapman S.B."/>
            <person name="Chen Z."/>
            <person name="Dunbar C."/>
            <person name="Freedman E."/>
            <person name="Gearin G."/>
            <person name="Goldberg J."/>
            <person name="Griggs A."/>
            <person name="Gujja S."/>
            <person name="Heiman D."/>
            <person name="Howarth C."/>
            <person name="Larson L."/>
            <person name="Lui A."/>
            <person name="MacDonald P.J.P."/>
            <person name="Montmayeur A."/>
            <person name="Murphy C."/>
            <person name="Neiman D."/>
            <person name="Pearson M."/>
            <person name="Priest M."/>
            <person name="Roberts A."/>
            <person name="Saif S."/>
            <person name="Shea T."/>
            <person name="Shenoy N."/>
            <person name="Sisk P."/>
            <person name="Stolte C."/>
            <person name="Sykes S."/>
            <person name="Wortman J."/>
            <person name="Nusbaum C."/>
            <person name="Birren B."/>
        </authorList>
    </citation>
    <scope>NUCLEOTIDE SEQUENCE [LARGE SCALE GENOMIC DNA]</scope>
    <source>
        <strain evidence="11 12">ACC2</strain>
    </source>
</reference>
<keyword evidence="8" id="KW-0963">Cytoplasm</keyword>
<sequence>MYIIAGLGNPGREYEKTRHNAGFEVIDRLAAKLEVSSWEKKHKALAGKAMYAGEKLLLLKPQTYMNLSGESLLSAAAFYRVTPDHILVISDDIDLAEGRLRIRKSGSAGGHNGLKSIISNLGSGDFIRVRVGVGSKPAGFDLADYVLGRAKGEDAEKMEQAYRDAAEAVLSILEEGVDRTMNKVNRKEQG</sequence>
<feature type="binding site" evidence="8">
    <location>
        <position position="64"/>
    </location>
    <ligand>
        <name>tRNA</name>
        <dbReference type="ChEBI" id="CHEBI:17843"/>
    </ligand>
</feature>
<dbReference type="Proteomes" id="UP000018466">
    <property type="component" value="Unassembled WGS sequence"/>
</dbReference>
<dbReference type="PROSITE" id="PS01196">
    <property type="entry name" value="PEPT_TRNA_HYDROL_2"/>
    <property type="match status" value="1"/>
</dbReference>
<comment type="subunit">
    <text evidence="8">Monomer.</text>
</comment>
<evidence type="ECO:0000256" key="10">
    <source>
        <dbReference type="RuleBase" id="RU004320"/>
    </source>
</evidence>
<dbReference type="EMBL" id="AGEL01000006">
    <property type="protein sequence ID" value="EHO17463.1"/>
    <property type="molecule type" value="Genomic_DNA"/>
</dbReference>
<dbReference type="GO" id="GO:0000049">
    <property type="term" value="F:tRNA binding"/>
    <property type="evidence" value="ECO:0007669"/>
    <property type="project" value="UniProtKB-UniRule"/>
</dbReference>
<dbReference type="GO" id="GO:0072344">
    <property type="term" value="P:rescue of stalled ribosome"/>
    <property type="evidence" value="ECO:0007669"/>
    <property type="project" value="UniProtKB-UniRule"/>
</dbReference>
<dbReference type="SUPFAM" id="SSF53178">
    <property type="entry name" value="Peptidyl-tRNA hydrolase-like"/>
    <property type="match status" value="1"/>
</dbReference>
<comment type="function">
    <text evidence="8">Catalyzes the release of premature peptidyl moieties from peptidyl-tRNA molecules trapped in stalled 50S ribosomal subunits, and thus maintains levels of free tRNAs and 50S ribosomes.</text>
</comment>
<dbReference type="HAMAP" id="MF_00083">
    <property type="entry name" value="Pept_tRNA_hydro_bact"/>
    <property type="match status" value="1"/>
</dbReference>
<evidence type="ECO:0000256" key="4">
    <source>
        <dbReference type="ARBA" id="ARBA00022884"/>
    </source>
</evidence>
<organism evidence="11 12">
    <name type="scientific">Stomatobaculum longum</name>
    <dbReference type="NCBI Taxonomy" id="796942"/>
    <lineage>
        <taxon>Bacteria</taxon>
        <taxon>Bacillati</taxon>
        <taxon>Bacillota</taxon>
        <taxon>Clostridia</taxon>
        <taxon>Lachnospirales</taxon>
        <taxon>Lachnospiraceae</taxon>
        <taxon>Stomatobaculum</taxon>
    </lineage>
</organism>
<dbReference type="EC" id="3.1.1.29" evidence="1 8"/>
<keyword evidence="2 8" id="KW-0820">tRNA-binding</keyword>
<dbReference type="PANTHER" id="PTHR17224:SF1">
    <property type="entry name" value="PEPTIDYL-TRNA HYDROLASE"/>
    <property type="match status" value="1"/>
</dbReference>
<feature type="active site" description="Proton acceptor" evidence="8">
    <location>
        <position position="19"/>
    </location>
</feature>
<keyword evidence="4 8" id="KW-0694">RNA-binding</keyword>
<accession>A0AA36Y617</accession>
<evidence type="ECO:0000256" key="2">
    <source>
        <dbReference type="ARBA" id="ARBA00022555"/>
    </source>
</evidence>
<feature type="site" description="Stabilizes the basic form of H active site to accept a proton" evidence="8">
    <location>
        <position position="91"/>
    </location>
</feature>
<evidence type="ECO:0000256" key="9">
    <source>
        <dbReference type="RuleBase" id="RU000673"/>
    </source>
</evidence>
<gene>
    <name evidence="8" type="primary">pth</name>
    <name evidence="11" type="ORF">HMPREF9623_01062</name>
</gene>
<dbReference type="FunFam" id="3.40.50.1470:FF:000001">
    <property type="entry name" value="Peptidyl-tRNA hydrolase"/>
    <property type="match status" value="1"/>
</dbReference>
<comment type="similarity">
    <text evidence="5 8 10">Belongs to the PTH family.</text>
</comment>
<dbReference type="GO" id="GO:0004045">
    <property type="term" value="F:peptidyl-tRNA hydrolase activity"/>
    <property type="evidence" value="ECO:0007669"/>
    <property type="project" value="UniProtKB-UniRule"/>
</dbReference>